<protein>
    <submittedName>
        <fullName evidence="2">Uncharacterized protein</fullName>
    </submittedName>
</protein>
<organism evidence="2 3">
    <name type="scientific">Sodiomyces alkalinus (strain CBS 110278 / VKM F-3762 / F11)</name>
    <name type="common">Alkaliphilic filamentous fungus</name>
    <dbReference type="NCBI Taxonomy" id="1314773"/>
    <lineage>
        <taxon>Eukaryota</taxon>
        <taxon>Fungi</taxon>
        <taxon>Dikarya</taxon>
        <taxon>Ascomycota</taxon>
        <taxon>Pezizomycotina</taxon>
        <taxon>Sordariomycetes</taxon>
        <taxon>Hypocreomycetidae</taxon>
        <taxon>Glomerellales</taxon>
        <taxon>Plectosphaerellaceae</taxon>
        <taxon>Sodiomyces</taxon>
    </lineage>
</organism>
<feature type="region of interest" description="Disordered" evidence="1">
    <location>
        <begin position="175"/>
        <end position="211"/>
    </location>
</feature>
<evidence type="ECO:0000313" key="2">
    <source>
        <dbReference type="EMBL" id="ROT35041.1"/>
    </source>
</evidence>
<dbReference type="GeneID" id="39584146"/>
<gene>
    <name evidence="2" type="ORF">SODALDRAFT_76976</name>
</gene>
<proteinExistence type="predicted"/>
<sequence>MVHSESRMGCIWSRSLLCVPCGEEKNANMFRPECIHTILQRPLSSSAAGPCRSSLASKPPLSPRLGPPRLSLPLFMSRVRLADNVTISIMPLSGLPPHDLVPAHPPSASRVGRESEEAKKKKKKIRKKETYLAMLASLLDRTVNLHAPRLLNCSLNGQGRLCAGRRRYQPWPREDRVRKGSGLGEGGLCGLRDGCPSRRREAERPEAARET</sequence>
<feature type="compositionally biased region" description="Basic and acidic residues" evidence="1">
    <location>
        <begin position="195"/>
        <end position="211"/>
    </location>
</feature>
<accession>A0A3N2PKJ2</accession>
<feature type="region of interest" description="Disordered" evidence="1">
    <location>
        <begin position="105"/>
        <end position="125"/>
    </location>
</feature>
<dbReference type="Proteomes" id="UP000272025">
    <property type="component" value="Unassembled WGS sequence"/>
</dbReference>
<name>A0A3N2PKJ2_SODAK</name>
<dbReference type="RefSeq" id="XP_028462847.1">
    <property type="nucleotide sequence ID" value="XM_028615669.1"/>
</dbReference>
<dbReference type="EMBL" id="ML119062">
    <property type="protein sequence ID" value="ROT35041.1"/>
    <property type="molecule type" value="Genomic_DNA"/>
</dbReference>
<reference evidence="2 3" key="1">
    <citation type="journal article" date="2018" name="Mol. Ecol.">
        <title>The obligate alkalophilic soda-lake fungus Sodiomyces alkalinus has shifted to a protein diet.</title>
        <authorList>
            <person name="Grum-Grzhimaylo A.A."/>
            <person name="Falkoski D.L."/>
            <person name="van den Heuvel J."/>
            <person name="Valero-Jimenez C.A."/>
            <person name="Min B."/>
            <person name="Choi I.G."/>
            <person name="Lipzen A."/>
            <person name="Daum C.G."/>
            <person name="Aanen D.K."/>
            <person name="Tsang A."/>
            <person name="Henrissat B."/>
            <person name="Bilanenko E.N."/>
            <person name="de Vries R.P."/>
            <person name="van Kan J.A.L."/>
            <person name="Grigoriev I.V."/>
            <person name="Debets A.J.M."/>
        </authorList>
    </citation>
    <scope>NUCLEOTIDE SEQUENCE [LARGE SCALE GENOMIC DNA]</scope>
    <source>
        <strain evidence="2 3">F11</strain>
    </source>
</reference>
<dbReference type="AlphaFoldDB" id="A0A3N2PKJ2"/>
<evidence type="ECO:0000256" key="1">
    <source>
        <dbReference type="SAM" id="MobiDB-lite"/>
    </source>
</evidence>
<evidence type="ECO:0000313" key="3">
    <source>
        <dbReference type="Proteomes" id="UP000272025"/>
    </source>
</evidence>
<keyword evidence="3" id="KW-1185">Reference proteome</keyword>